<accession>A0A1Y2SQF4</accession>
<dbReference type="InterPro" id="IPR013321">
    <property type="entry name" value="Arc_rbn_hlx_hlx"/>
</dbReference>
<dbReference type="AlphaFoldDB" id="A0A1Y2SQF4"/>
<dbReference type="Pfam" id="PF03869">
    <property type="entry name" value="Arc"/>
    <property type="match status" value="1"/>
</dbReference>
<dbReference type="Gene3D" id="1.10.1220.10">
    <property type="entry name" value="Met repressor-like"/>
    <property type="match status" value="1"/>
</dbReference>
<gene>
    <name evidence="2" type="ORF">Xbed_01505</name>
</gene>
<sequence>MTKKLVAAQDKFMLRLPDGMREAIAKRADENGRSMNSEIVQILQDTLYGGVSLPMDEEFSRVYKEMLEADDWDNDDAYYKIDLLTYLLMEKIEADSRKFRELLDLKKELTNKKAP</sequence>
<protein>
    <recommendedName>
        <fullName evidence="1">Arc-like DNA binding domain-containing protein</fullName>
    </recommendedName>
</protein>
<dbReference type="Proteomes" id="UP000194204">
    <property type="component" value="Unassembled WGS sequence"/>
</dbReference>
<dbReference type="GO" id="GO:0043565">
    <property type="term" value="F:sequence-specific DNA binding"/>
    <property type="evidence" value="ECO:0007669"/>
    <property type="project" value="UniProtKB-ARBA"/>
</dbReference>
<evidence type="ECO:0000313" key="3">
    <source>
        <dbReference type="Proteomes" id="UP000194204"/>
    </source>
</evidence>
<reference evidence="2 3" key="1">
    <citation type="submission" date="2017-01" db="EMBL/GenBank/DDBJ databases">
        <title>Deconstructing symbiosis and pathogenesis requirements using a combined genomic-metabolomic approach.</title>
        <authorList>
            <person name="Tobias N.J."/>
            <person name="Wolff H."/>
            <person name="Djahanschiri B."/>
            <person name="Ebersberger I."/>
            <person name="Bode H.B."/>
        </authorList>
    </citation>
    <scope>NUCLEOTIDE SEQUENCE [LARGE SCALE GENOMIC DNA]</scope>
    <source>
        <strain evidence="2 3">DSM 4764</strain>
    </source>
</reference>
<evidence type="ECO:0000259" key="1">
    <source>
        <dbReference type="Pfam" id="PF03869"/>
    </source>
</evidence>
<dbReference type="InterPro" id="IPR005569">
    <property type="entry name" value="Arc_DNA-bd_dom"/>
</dbReference>
<name>A0A1Y2SQF4_9GAMM</name>
<organism evidence="2 3">
    <name type="scientific">Xenorhabdus beddingii</name>
    <dbReference type="NCBI Taxonomy" id="40578"/>
    <lineage>
        <taxon>Bacteria</taxon>
        <taxon>Pseudomonadati</taxon>
        <taxon>Pseudomonadota</taxon>
        <taxon>Gammaproteobacteria</taxon>
        <taxon>Enterobacterales</taxon>
        <taxon>Morganellaceae</taxon>
        <taxon>Xenorhabdus</taxon>
    </lineage>
</organism>
<dbReference type="EMBL" id="MUBK01000009">
    <property type="protein sequence ID" value="OTA20475.1"/>
    <property type="molecule type" value="Genomic_DNA"/>
</dbReference>
<evidence type="ECO:0000313" key="2">
    <source>
        <dbReference type="EMBL" id="OTA20475.1"/>
    </source>
</evidence>
<comment type="caution">
    <text evidence="2">The sequence shown here is derived from an EMBL/GenBank/DDBJ whole genome shotgun (WGS) entry which is preliminary data.</text>
</comment>
<feature type="domain" description="Arc-like DNA binding" evidence="1">
    <location>
        <begin position="9"/>
        <end position="47"/>
    </location>
</feature>
<dbReference type="STRING" id="40578.Xbed_01505"/>
<dbReference type="SUPFAM" id="SSF47598">
    <property type="entry name" value="Ribbon-helix-helix"/>
    <property type="match status" value="1"/>
</dbReference>
<dbReference type="GO" id="GO:0006355">
    <property type="term" value="P:regulation of DNA-templated transcription"/>
    <property type="evidence" value="ECO:0007669"/>
    <property type="project" value="InterPro"/>
</dbReference>
<dbReference type="InterPro" id="IPR010985">
    <property type="entry name" value="Ribbon_hlx_hlx"/>
</dbReference>
<proteinExistence type="predicted"/>
<dbReference type="RefSeq" id="WP_086112290.1">
    <property type="nucleotide sequence ID" value="NZ_CAWNHF010000200.1"/>
</dbReference>
<keyword evidence="3" id="KW-1185">Reference proteome</keyword>
<dbReference type="OrthoDB" id="7029768at2"/>